<accession>A0A271IZI4</accession>
<dbReference type="RefSeq" id="WP_095509755.1">
    <property type="nucleotide sequence ID" value="NZ_MQWD01000001.1"/>
</dbReference>
<keyword evidence="3" id="KW-1185">Reference proteome</keyword>
<dbReference type="AlphaFoldDB" id="A0A271IZI4"/>
<protein>
    <submittedName>
        <fullName evidence="2">Uncharacterized protein</fullName>
    </submittedName>
</protein>
<organism evidence="2 3">
    <name type="scientific">Rubrivirga marina</name>
    <dbReference type="NCBI Taxonomy" id="1196024"/>
    <lineage>
        <taxon>Bacteria</taxon>
        <taxon>Pseudomonadati</taxon>
        <taxon>Rhodothermota</taxon>
        <taxon>Rhodothermia</taxon>
        <taxon>Rhodothermales</taxon>
        <taxon>Rubricoccaceae</taxon>
        <taxon>Rubrivirga</taxon>
    </lineage>
</organism>
<feature type="signal peptide" evidence="1">
    <location>
        <begin position="1"/>
        <end position="22"/>
    </location>
</feature>
<sequence>MSRRSLLLVVTLAAVGPVAAQASQEVTIVIPEVERIQVSAGTRTLAFVRPPEGGPFADVIDDAGSYDVTVNTSGNKITAALDAPFADGVRLSVRLEAPPGAVSHGRVELATEARDLVTGVGGVAAAELSMTYTASADPSALPNGAGETHVVTYTVTDQ</sequence>
<comment type="caution">
    <text evidence="2">The sequence shown here is derived from an EMBL/GenBank/DDBJ whole genome shotgun (WGS) entry which is preliminary data.</text>
</comment>
<keyword evidence="1" id="KW-0732">Signal</keyword>
<dbReference type="EMBL" id="MQWD01000001">
    <property type="protein sequence ID" value="PAP76115.1"/>
    <property type="molecule type" value="Genomic_DNA"/>
</dbReference>
<name>A0A271IZI4_9BACT</name>
<evidence type="ECO:0000256" key="1">
    <source>
        <dbReference type="SAM" id="SignalP"/>
    </source>
</evidence>
<evidence type="ECO:0000313" key="2">
    <source>
        <dbReference type="EMBL" id="PAP76115.1"/>
    </source>
</evidence>
<reference evidence="2 3" key="1">
    <citation type="submission" date="2016-11" db="EMBL/GenBank/DDBJ databases">
        <title>Study of marine rhodopsin-containing bacteria.</title>
        <authorList>
            <person name="Yoshizawa S."/>
            <person name="Kumagai Y."/>
            <person name="Kogure K."/>
        </authorList>
    </citation>
    <scope>NUCLEOTIDE SEQUENCE [LARGE SCALE GENOMIC DNA]</scope>
    <source>
        <strain evidence="2 3">SAORIC-28</strain>
    </source>
</reference>
<feature type="chain" id="PRO_5012402482" evidence="1">
    <location>
        <begin position="23"/>
        <end position="158"/>
    </location>
</feature>
<gene>
    <name evidence="2" type="ORF">BSZ37_06475</name>
</gene>
<proteinExistence type="predicted"/>
<evidence type="ECO:0000313" key="3">
    <source>
        <dbReference type="Proteomes" id="UP000216339"/>
    </source>
</evidence>
<dbReference type="Proteomes" id="UP000216339">
    <property type="component" value="Unassembled WGS sequence"/>
</dbReference>